<dbReference type="Gene3D" id="1.10.1370.10">
    <property type="entry name" value="Neurolysin, domain 3"/>
    <property type="match status" value="1"/>
</dbReference>
<dbReference type="CDD" id="cd06455">
    <property type="entry name" value="M3A_TOP"/>
    <property type="match status" value="1"/>
</dbReference>
<dbReference type="Gene3D" id="1.20.1050.40">
    <property type="entry name" value="Endopeptidase. Chain P, domain 1"/>
    <property type="match status" value="1"/>
</dbReference>
<dbReference type="GO" id="GO:0000324">
    <property type="term" value="C:fungal-type vacuole"/>
    <property type="evidence" value="ECO:0007669"/>
    <property type="project" value="EnsemblFungi"/>
</dbReference>
<dbReference type="InterPro" id="IPR024079">
    <property type="entry name" value="MetalloPept_cat_dom_sf"/>
</dbReference>
<proteinExistence type="inferred from homology"/>
<dbReference type="GO" id="GO:0006508">
    <property type="term" value="P:proteolysis"/>
    <property type="evidence" value="ECO:0007669"/>
    <property type="project" value="UniProtKB-KW"/>
</dbReference>
<reference evidence="9" key="1">
    <citation type="journal article" date="2014" name="Genome Announc.">
        <title>De novo whole-genome sequence and genome annotation of Lichtheimia ramosa.</title>
        <authorList>
            <person name="Linde J."/>
            <person name="Schwartze V."/>
            <person name="Binder U."/>
            <person name="Lass-Florl C."/>
            <person name="Voigt K."/>
            <person name="Horn F."/>
        </authorList>
    </citation>
    <scope>NUCLEOTIDE SEQUENCE</scope>
    <source>
        <strain evidence="9">JMRC FSU:6197</strain>
    </source>
</reference>
<organism evidence="9">
    <name type="scientific">Lichtheimia ramosa</name>
    <dbReference type="NCBI Taxonomy" id="688394"/>
    <lineage>
        <taxon>Eukaryota</taxon>
        <taxon>Fungi</taxon>
        <taxon>Fungi incertae sedis</taxon>
        <taxon>Mucoromycota</taxon>
        <taxon>Mucoromycotina</taxon>
        <taxon>Mucoromycetes</taxon>
        <taxon>Mucorales</taxon>
        <taxon>Lichtheimiaceae</taxon>
        <taxon>Lichtheimia</taxon>
    </lineage>
</organism>
<keyword evidence="6 7" id="KW-0482">Metalloprotease</keyword>
<evidence type="ECO:0000256" key="2">
    <source>
        <dbReference type="ARBA" id="ARBA00022670"/>
    </source>
</evidence>
<dbReference type="GO" id="GO:0005794">
    <property type="term" value="C:Golgi apparatus"/>
    <property type="evidence" value="ECO:0007669"/>
    <property type="project" value="EnsemblFungi"/>
</dbReference>
<keyword evidence="4 7" id="KW-0378">Hydrolase</keyword>
<evidence type="ECO:0000259" key="8">
    <source>
        <dbReference type="Pfam" id="PF01432"/>
    </source>
</evidence>
<keyword evidence="3 7" id="KW-0479">Metal-binding</keyword>
<dbReference type="InterPro" id="IPR045090">
    <property type="entry name" value="Pept_M3A_M3B"/>
</dbReference>
<dbReference type="AlphaFoldDB" id="A0A077WK02"/>
<keyword evidence="2 7" id="KW-0645">Protease</keyword>
<comment type="similarity">
    <text evidence="1 7">Belongs to the peptidase M3 family.</text>
</comment>
<comment type="cofactor">
    <cofactor evidence="7">
        <name>Zn(2+)</name>
        <dbReference type="ChEBI" id="CHEBI:29105"/>
    </cofactor>
    <text evidence="7">Binds 1 zinc ion.</text>
</comment>
<dbReference type="GO" id="GO:0005758">
    <property type="term" value="C:mitochondrial intermembrane space"/>
    <property type="evidence" value="ECO:0007669"/>
    <property type="project" value="EnsemblFungi"/>
</dbReference>
<feature type="domain" description="Peptidase M3A/M3B catalytic" evidence="8">
    <location>
        <begin position="217"/>
        <end position="665"/>
    </location>
</feature>
<dbReference type="InterPro" id="IPR001567">
    <property type="entry name" value="Pept_M3A_M3B_dom"/>
</dbReference>
<name>A0A077WK02_9FUNG</name>
<evidence type="ECO:0000256" key="1">
    <source>
        <dbReference type="ARBA" id="ARBA00006040"/>
    </source>
</evidence>
<accession>A0A077WK02</accession>
<dbReference type="GO" id="GO:0006518">
    <property type="term" value="P:peptide metabolic process"/>
    <property type="evidence" value="ECO:0007669"/>
    <property type="project" value="TreeGrafter"/>
</dbReference>
<dbReference type="InterPro" id="IPR024077">
    <property type="entry name" value="Neurolysin/TOP_dom2"/>
</dbReference>
<dbReference type="FunFam" id="3.40.390.10:FF:000006">
    <property type="entry name" value="Thimet oligopeptidase 1"/>
    <property type="match status" value="1"/>
</dbReference>
<evidence type="ECO:0000256" key="3">
    <source>
        <dbReference type="ARBA" id="ARBA00022723"/>
    </source>
</evidence>
<keyword evidence="5 7" id="KW-0862">Zinc</keyword>
<dbReference type="InterPro" id="IPR024080">
    <property type="entry name" value="Neurolysin/TOP_N"/>
</dbReference>
<evidence type="ECO:0000256" key="4">
    <source>
        <dbReference type="ARBA" id="ARBA00022801"/>
    </source>
</evidence>
<dbReference type="Pfam" id="PF01432">
    <property type="entry name" value="Peptidase_M3"/>
    <property type="match status" value="1"/>
</dbReference>
<gene>
    <name evidence="9" type="ORF">LRAMOSA01669</name>
</gene>
<dbReference type="Gene3D" id="3.40.390.10">
    <property type="entry name" value="Collagenase (Catalytic Domain)"/>
    <property type="match status" value="1"/>
</dbReference>
<dbReference type="PANTHER" id="PTHR11804:SF84">
    <property type="entry name" value="SACCHAROLYSIN"/>
    <property type="match status" value="1"/>
</dbReference>
<dbReference type="GO" id="GO:0046872">
    <property type="term" value="F:metal ion binding"/>
    <property type="evidence" value="ECO:0007669"/>
    <property type="project" value="UniProtKB-UniRule"/>
</dbReference>
<dbReference type="SUPFAM" id="SSF55486">
    <property type="entry name" value="Metalloproteases ('zincins'), catalytic domain"/>
    <property type="match status" value="1"/>
</dbReference>
<dbReference type="PANTHER" id="PTHR11804">
    <property type="entry name" value="PROTEASE M3 THIMET OLIGOPEPTIDASE-RELATED"/>
    <property type="match status" value="1"/>
</dbReference>
<dbReference type="EMBL" id="LK023324">
    <property type="protein sequence ID" value="CDS07720.1"/>
    <property type="molecule type" value="Genomic_DNA"/>
</dbReference>
<evidence type="ECO:0000313" key="9">
    <source>
        <dbReference type="EMBL" id="CDS07720.1"/>
    </source>
</evidence>
<dbReference type="OrthoDB" id="534666at2759"/>
<sequence length="671" mass="77249">MTQLAPAPALDFSINADQVKQITKDIIDEELRVNNEIAALKPEDRTYENIVPKLARIENTLSGKIQLVSSLSQISPDAAIRDASVAAEKQYEEFSIEQTMRHDLYIVIQGLIDKTDLKTLDHEEARMLSKMERSFRRNGLHLPEDKRNEFKELRKRLSEVGIEYMKNWSNESSTIKFTKEELEGMDDDFLGGLKTVEEDGVKKYILTMKYPDVRPVLKLCKVDNTRKAYATAFESRNRENIVLLEEALRLRRKCAKILGYKTHADYVLEVKMAKTVDAVRNFLNDLANKLRQPGLKDVADLKQIKKEEKAARGEEFDDVLNPWDTSYYERILLEKEYSLDQEKIKKYFSLETTIQKMLEIYEKVLGLKFVKIPAEKAVVWHPDVQLFECWDAVEDKSFSGYMYLDLFPRDNKYPHAACFPLQPSYIAEDGSRVAPIAAMVANFTKPTADKPSLLKHDEVVTLFHELGHVMHHLCSRTKFARFHGTSVEGDFVEAPSQMLENWCYDRESLKYLSAHFETGEPISDDMIDRIIKSKNVLAALFNLRQLFFGIYDMEIHTSEDEHIDTTKLYNELREKISLVKAPEGSCGQASFGHLMGGYDAGYYGYMWSKVFSSDMFYTKFESDTLSSETGYSYRKCILEKGSSKDGMDLLVDFLGREPSSDAFMREDIGMH</sequence>
<evidence type="ECO:0000256" key="5">
    <source>
        <dbReference type="ARBA" id="ARBA00022833"/>
    </source>
</evidence>
<dbReference type="GO" id="GO:0004222">
    <property type="term" value="F:metalloendopeptidase activity"/>
    <property type="evidence" value="ECO:0007669"/>
    <property type="project" value="EnsemblFungi"/>
</dbReference>
<evidence type="ECO:0000256" key="6">
    <source>
        <dbReference type="ARBA" id="ARBA00023049"/>
    </source>
</evidence>
<evidence type="ECO:0000256" key="7">
    <source>
        <dbReference type="RuleBase" id="RU003435"/>
    </source>
</evidence>
<protein>
    <recommendedName>
        <fullName evidence="8">Peptidase M3A/M3B catalytic domain-containing protein</fullName>
    </recommendedName>
</protein>